<keyword evidence="5" id="KW-0378">Hydrolase</keyword>
<protein>
    <recommendedName>
        <fullName evidence="2">Pyrrolidone-carboxylate peptidase</fullName>
    </recommendedName>
    <alternativeName>
        <fullName evidence="7">5-oxoprolyl-peptidase</fullName>
    </alternativeName>
    <alternativeName>
        <fullName evidence="8">Pyroglutamyl-peptidase I</fullName>
    </alternativeName>
</protein>
<dbReference type="SUPFAM" id="SSF53182">
    <property type="entry name" value="Pyrrolidone carboxyl peptidase (pyroglutamate aminopeptidase)"/>
    <property type="match status" value="1"/>
</dbReference>
<dbReference type="AlphaFoldDB" id="A0A5D4GX09"/>
<dbReference type="PANTHER" id="PTHR23402:SF1">
    <property type="entry name" value="PYROGLUTAMYL-PEPTIDASE I"/>
    <property type="match status" value="1"/>
</dbReference>
<dbReference type="EMBL" id="VSZS01000061">
    <property type="protein sequence ID" value="TYR32928.1"/>
    <property type="molecule type" value="Genomic_DNA"/>
</dbReference>
<dbReference type="Gene3D" id="3.40.630.20">
    <property type="entry name" value="Peptidase C15, pyroglutamyl peptidase I-like"/>
    <property type="match status" value="1"/>
</dbReference>
<evidence type="ECO:0000256" key="3">
    <source>
        <dbReference type="ARBA" id="ARBA00022490"/>
    </source>
</evidence>
<evidence type="ECO:0000256" key="8">
    <source>
        <dbReference type="ARBA" id="ARBA00031559"/>
    </source>
</evidence>
<dbReference type="PIRSF" id="PIRSF015592">
    <property type="entry name" value="Prld-crbxl_pptds"/>
    <property type="match status" value="1"/>
</dbReference>
<comment type="caution">
    <text evidence="9">The sequence shown here is derived from an EMBL/GenBank/DDBJ whole genome shotgun (WGS) entry which is preliminary data.</text>
</comment>
<evidence type="ECO:0000256" key="4">
    <source>
        <dbReference type="ARBA" id="ARBA00022670"/>
    </source>
</evidence>
<sequence>MPARSYCAMTNRPARILVTGFSVFPGAPVNPTEALAGILRDDPPQGEGIEAFRAEVLAVEYETIAGRLSAIGREFMPDIAIHFGLARECAGFRLERVARNSHAHARPDQSGAMPVAAQVCAGPETLPSTLPLDRIADGLRKAGLPVEWSDDAGGYLCNTVFTLSAAHACDGLRPLMTGFIHVPPLKEAEPDNATAMGIDDLVAGARIAIGACAAAWAESGQEESPAEPGFL</sequence>
<accession>A0A5D4GX09</accession>
<proteinExistence type="inferred from homology"/>
<dbReference type="InterPro" id="IPR036440">
    <property type="entry name" value="Peptidase_C15-like_sf"/>
</dbReference>
<evidence type="ECO:0000256" key="7">
    <source>
        <dbReference type="ARBA" id="ARBA00030836"/>
    </source>
</evidence>
<dbReference type="PRINTS" id="PR00706">
    <property type="entry name" value="PYROGLUPTASE"/>
</dbReference>
<dbReference type="InterPro" id="IPR000816">
    <property type="entry name" value="Peptidase_C15"/>
</dbReference>
<dbReference type="Pfam" id="PF01470">
    <property type="entry name" value="Peptidase_C15"/>
    <property type="match status" value="1"/>
</dbReference>
<organism evidence="9 10">
    <name type="scientific">Neoaquamicrobium microcysteis</name>
    <dbReference type="NCBI Taxonomy" id="2682781"/>
    <lineage>
        <taxon>Bacteria</taxon>
        <taxon>Pseudomonadati</taxon>
        <taxon>Pseudomonadota</taxon>
        <taxon>Alphaproteobacteria</taxon>
        <taxon>Hyphomicrobiales</taxon>
        <taxon>Phyllobacteriaceae</taxon>
        <taxon>Neoaquamicrobium</taxon>
    </lineage>
</organism>
<dbReference type="PANTHER" id="PTHR23402">
    <property type="entry name" value="PROTEASE FAMILY C15 PYROGLUTAMYL-PEPTIDASE I-RELATED"/>
    <property type="match status" value="1"/>
</dbReference>
<evidence type="ECO:0000256" key="1">
    <source>
        <dbReference type="ARBA" id="ARBA00006641"/>
    </source>
</evidence>
<reference evidence="9 10" key="2">
    <citation type="submission" date="2019-09" db="EMBL/GenBank/DDBJ databases">
        <title>Mesorhizobium sp. MaA-C15 isolated from Microcystis aeruginosa.</title>
        <authorList>
            <person name="Jeong S.E."/>
            <person name="Jin H.M."/>
            <person name="Jeon C.O."/>
        </authorList>
    </citation>
    <scope>NUCLEOTIDE SEQUENCE [LARGE SCALE GENOMIC DNA]</scope>
    <source>
        <strain evidence="9 10">MaA-C15</strain>
    </source>
</reference>
<evidence type="ECO:0000313" key="9">
    <source>
        <dbReference type="EMBL" id="TYR32928.1"/>
    </source>
</evidence>
<name>A0A5D4GX09_9HYPH</name>
<evidence type="ECO:0000256" key="6">
    <source>
        <dbReference type="ARBA" id="ARBA00022807"/>
    </source>
</evidence>
<keyword evidence="10" id="KW-1185">Reference proteome</keyword>
<dbReference type="GO" id="GO:0006508">
    <property type="term" value="P:proteolysis"/>
    <property type="evidence" value="ECO:0007669"/>
    <property type="project" value="UniProtKB-KW"/>
</dbReference>
<keyword evidence="4" id="KW-0645">Protease</keyword>
<keyword evidence="6" id="KW-0788">Thiol protease</keyword>
<gene>
    <name evidence="9" type="ORF">FY036_10610</name>
</gene>
<comment type="similarity">
    <text evidence="1">Belongs to the peptidase C15 family.</text>
</comment>
<evidence type="ECO:0000256" key="2">
    <source>
        <dbReference type="ARBA" id="ARBA00019191"/>
    </source>
</evidence>
<evidence type="ECO:0000313" key="10">
    <source>
        <dbReference type="Proteomes" id="UP000323258"/>
    </source>
</evidence>
<evidence type="ECO:0000256" key="5">
    <source>
        <dbReference type="ARBA" id="ARBA00022801"/>
    </source>
</evidence>
<dbReference type="Proteomes" id="UP000323258">
    <property type="component" value="Unassembled WGS sequence"/>
</dbReference>
<dbReference type="GO" id="GO:0016920">
    <property type="term" value="F:pyroglutamyl-peptidase activity"/>
    <property type="evidence" value="ECO:0007669"/>
    <property type="project" value="InterPro"/>
</dbReference>
<reference evidence="9 10" key="1">
    <citation type="submission" date="2019-08" db="EMBL/GenBank/DDBJ databases">
        <authorList>
            <person name="Seo Y.L."/>
        </authorList>
    </citation>
    <scope>NUCLEOTIDE SEQUENCE [LARGE SCALE GENOMIC DNA]</scope>
    <source>
        <strain evidence="9 10">MaA-C15</strain>
    </source>
</reference>
<dbReference type="InterPro" id="IPR016125">
    <property type="entry name" value="Peptidase_C15-like"/>
</dbReference>
<dbReference type="GO" id="GO:0005829">
    <property type="term" value="C:cytosol"/>
    <property type="evidence" value="ECO:0007669"/>
    <property type="project" value="InterPro"/>
</dbReference>
<keyword evidence="3" id="KW-0963">Cytoplasm</keyword>